<name>U2L862_9BACT</name>
<accession>U2L862</accession>
<dbReference type="AlphaFoldDB" id="U2L862"/>
<protein>
    <submittedName>
        <fullName evidence="1">Uncharacterized protein</fullName>
    </submittedName>
</protein>
<keyword evidence="2" id="KW-1185">Reference proteome</keyword>
<organism evidence="1 2">
    <name type="scientific">Hoylesella pleuritidis F0068</name>
    <dbReference type="NCBI Taxonomy" id="1081904"/>
    <lineage>
        <taxon>Bacteria</taxon>
        <taxon>Pseudomonadati</taxon>
        <taxon>Bacteroidota</taxon>
        <taxon>Bacteroidia</taxon>
        <taxon>Bacteroidales</taxon>
        <taxon>Prevotellaceae</taxon>
        <taxon>Hoylesella</taxon>
    </lineage>
</organism>
<evidence type="ECO:0000313" key="2">
    <source>
        <dbReference type="Proteomes" id="UP000016600"/>
    </source>
</evidence>
<gene>
    <name evidence="1" type="ORF">HMPREF1218_0527</name>
</gene>
<dbReference type="RefSeq" id="WP_021584251.1">
    <property type="nucleotide sequence ID" value="NZ_AWET01000036.1"/>
</dbReference>
<evidence type="ECO:0000313" key="1">
    <source>
        <dbReference type="EMBL" id="ERK00693.1"/>
    </source>
</evidence>
<dbReference type="Proteomes" id="UP000016600">
    <property type="component" value="Unassembled WGS sequence"/>
</dbReference>
<comment type="caution">
    <text evidence="1">The sequence shown here is derived from an EMBL/GenBank/DDBJ whole genome shotgun (WGS) entry which is preliminary data.</text>
</comment>
<reference evidence="1 2" key="1">
    <citation type="submission" date="2013-08" db="EMBL/GenBank/DDBJ databases">
        <authorList>
            <person name="Durkin A.S."/>
            <person name="Haft D.R."/>
            <person name="McCorrison J."/>
            <person name="Torralba M."/>
            <person name="Gillis M."/>
            <person name="Haft D.H."/>
            <person name="Methe B."/>
            <person name="Sutton G."/>
            <person name="Nelson K.E."/>
        </authorList>
    </citation>
    <scope>NUCLEOTIDE SEQUENCE [LARGE SCALE GENOMIC DNA]</scope>
    <source>
        <strain evidence="1 2">F0068</strain>
    </source>
</reference>
<sequence length="62" mass="7156">MNQYIYTDSLGKFNITGVTVGGWFGYPGMSVSFIKNDYKKVTKRYKNWNDVPITIVLEKSIE</sequence>
<dbReference type="EMBL" id="AWET01000036">
    <property type="protein sequence ID" value="ERK00693.1"/>
    <property type="molecule type" value="Genomic_DNA"/>
</dbReference>
<proteinExistence type="predicted"/>